<evidence type="ECO:0000313" key="2">
    <source>
        <dbReference type="Proteomes" id="UP001596317"/>
    </source>
</evidence>
<dbReference type="Proteomes" id="UP001596317">
    <property type="component" value="Unassembled WGS sequence"/>
</dbReference>
<gene>
    <name evidence="1" type="ORF">ACFP90_21945</name>
</gene>
<name>A0ABW1ZQH6_9DEIO</name>
<protein>
    <submittedName>
        <fullName evidence="1">Uncharacterized protein</fullName>
    </submittedName>
</protein>
<accession>A0ABW1ZQH6</accession>
<dbReference type="EMBL" id="JBHSWB010000002">
    <property type="protein sequence ID" value="MFC6662717.1"/>
    <property type="molecule type" value="Genomic_DNA"/>
</dbReference>
<proteinExistence type="predicted"/>
<dbReference type="RefSeq" id="WP_224612450.1">
    <property type="nucleotide sequence ID" value="NZ_JAIQXV010000027.1"/>
</dbReference>
<comment type="caution">
    <text evidence="1">The sequence shown here is derived from an EMBL/GenBank/DDBJ whole genome shotgun (WGS) entry which is preliminary data.</text>
</comment>
<sequence length="210" mass="22553">MAGFVMIQVRRSASPPPASWTEASPDLVVSPEEATFLLRTLQLTSLAVLTVGGTPLTVFQEGQWAGGQPQVTVYLDRGLDAHLQVPLLSLLMELTAQLETCGPVPEQSPTLPLHYGYALMARRHVGTVELLTEELSVAAQVQRRDLSLLVQAQTSAVTTLLSDGSTLRSWPAAGRFVIAPLRGLRLELNAAGYASLLAYLPQVLAESVAR</sequence>
<organism evidence="1 2">
    <name type="scientific">Deinococcus multiflagellatus</name>
    <dbReference type="NCBI Taxonomy" id="1656887"/>
    <lineage>
        <taxon>Bacteria</taxon>
        <taxon>Thermotogati</taxon>
        <taxon>Deinococcota</taxon>
        <taxon>Deinococci</taxon>
        <taxon>Deinococcales</taxon>
        <taxon>Deinococcaceae</taxon>
        <taxon>Deinococcus</taxon>
    </lineage>
</organism>
<evidence type="ECO:0000313" key="1">
    <source>
        <dbReference type="EMBL" id="MFC6662717.1"/>
    </source>
</evidence>
<reference evidence="2" key="1">
    <citation type="journal article" date="2019" name="Int. J. Syst. Evol. Microbiol.">
        <title>The Global Catalogue of Microorganisms (GCM) 10K type strain sequencing project: providing services to taxonomists for standard genome sequencing and annotation.</title>
        <authorList>
            <consortium name="The Broad Institute Genomics Platform"/>
            <consortium name="The Broad Institute Genome Sequencing Center for Infectious Disease"/>
            <person name="Wu L."/>
            <person name="Ma J."/>
        </authorList>
    </citation>
    <scope>NUCLEOTIDE SEQUENCE [LARGE SCALE GENOMIC DNA]</scope>
    <source>
        <strain evidence="2">CCUG 63830</strain>
    </source>
</reference>
<keyword evidence="2" id="KW-1185">Reference proteome</keyword>